<evidence type="ECO:0000313" key="2">
    <source>
        <dbReference type="EMBL" id="RKO83149.1"/>
    </source>
</evidence>
<name>A0A4P9VU93_9FUNG</name>
<organism evidence="2 3">
    <name type="scientific">Blyttiomyces helicus</name>
    <dbReference type="NCBI Taxonomy" id="388810"/>
    <lineage>
        <taxon>Eukaryota</taxon>
        <taxon>Fungi</taxon>
        <taxon>Fungi incertae sedis</taxon>
        <taxon>Chytridiomycota</taxon>
        <taxon>Chytridiomycota incertae sedis</taxon>
        <taxon>Chytridiomycetes</taxon>
        <taxon>Chytridiomycetes incertae sedis</taxon>
        <taxon>Blyttiomyces</taxon>
    </lineage>
</organism>
<dbReference type="AlphaFoldDB" id="A0A4P9VU93"/>
<feature type="region of interest" description="Disordered" evidence="1">
    <location>
        <begin position="25"/>
        <end position="213"/>
    </location>
</feature>
<feature type="compositionally biased region" description="Basic and acidic residues" evidence="1">
    <location>
        <begin position="180"/>
        <end position="198"/>
    </location>
</feature>
<evidence type="ECO:0000313" key="3">
    <source>
        <dbReference type="Proteomes" id="UP000269721"/>
    </source>
</evidence>
<keyword evidence="3" id="KW-1185">Reference proteome</keyword>
<evidence type="ECO:0000256" key="1">
    <source>
        <dbReference type="SAM" id="MobiDB-lite"/>
    </source>
</evidence>
<protein>
    <submittedName>
        <fullName evidence="2">Uncharacterized protein</fullName>
    </submittedName>
</protein>
<gene>
    <name evidence="2" type="ORF">BDK51DRAFT_50253</name>
</gene>
<dbReference type="Proteomes" id="UP000269721">
    <property type="component" value="Unassembled WGS sequence"/>
</dbReference>
<proteinExistence type="predicted"/>
<dbReference type="EMBL" id="ML001598">
    <property type="protein sequence ID" value="RKO83149.1"/>
    <property type="molecule type" value="Genomic_DNA"/>
</dbReference>
<feature type="compositionally biased region" description="Low complexity" evidence="1">
    <location>
        <begin position="48"/>
        <end position="58"/>
    </location>
</feature>
<sequence length="213" mass="22709">MDVEEPTGIDSKLIELEWQLRKKGLGPVEDSDVPSDASRPSSYPPLVSPSSPRVAPSPGHSERPLTSAPAIRSDPRKKKVGAVSASPHPKTQSPASATASGAGTSRDKSPATSRPPIHDQVRGAAAGGMVSARRRSSSTITLEGVPATARYEQQGLSALNTENGHRTAPVERNGSVGGSRARDEDETSRERRREEVPKWRLVTKSKVRPSSVR</sequence>
<reference evidence="3" key="1">
    <citation type="journal article" date="2018" name="Nat. Microbiol.">
        <title>Leveraging single-cell genomics to expand the fungal tree of life.</title>
        <authorList>
            <person name="Ahrendt S.R."/>
            <person name="Quandt C.A."/>
            <person name="Ciobanu D."/>
            <person name="Clum A."/>
            <person name="Salamov A."/>
            <person name="Andreopoulos B."/>
            <person name="Cheng J.F."/>
            <person name="Woyke T."/>
            <person name="Pelin A."/>
            <person name="Henrissat B."/>
            <person name="Reynolds N.K."/>
            <person name="Benny G.L."/>
            <person name="Smith M.E."/>
            <person name="James T.Y."/>
            <person name="Grigoriev I.V."/>
        </authorList>
    </citation>
    <scope>NUCLEOTIDE SEQUENCE [LARGE SCALE GENOMIC DNA]</scope>
</reference>
<accession>A0A4P9VU93</accession>
<feature type="compositionally biased region" description="Low complexity" evidence="1">
    <location>
        <begin position="93"/>
        <end position="104"/>
    </location>
</feature>